<dbReference type="AlphaFoldDB" id="A0A419QA38"/>
<organism evidence="1 2">
    <name type="scientific">Clonorchis sinensis</name>
    <name type="common">Chinese liver fluke</name>
    <dbReference type="NCBI Taxonomy" id="79923"/>
    <lineage>
        <taxon>Eukaryota</taxon>
        <taxon>Metazoa</taxon>
        <taxon>Spiralia</taxon>
        <taxon>Lophotrochozoa</taxon>
        <taxon>Platyhelminthes</taxon>
        <taxon>Trematoda</taxon>
        <taxon>Digenea</taxon>
        <taxon>Opisthorchiida</taxon>
        <taxon>Opisthorchiata</taxon>
        <taxon>Opisthorchiidae</taxon>
        <taxon>Clonorchis</taxon>
    </lineage>
</organism>
<evidence type="ECO:0000313" key="2">
    <source>
        <dbReference type="Proteomes" id="UP000286415"/>
    </source>
</evidence>
<dbReference type="OrthoDB" id="19996at2759"/>
<name>A0A419QA38_CLOSI</name>
<proteinExistence type="predicted"/>
<accession>A0A419QA38</accession>
<dbReference type="Proteomes" id="UP000286415">
    <property type="component" value="Unassembled WGS sequence"/>
</dbReference>
<gene>
    <name evidence="1" type="ORF">CSKR_102135</name>
</gene>
<dbReference type="EMBL" id="NIRI02000013">
    <property type="protein sequence ID" value="KAG5452707.1"/>
    <property type="molecule type" value="Genomic_DNA"/>
</dbReference>
<evidence type="ECO:0000313" key="1">
    <source>
        <dbReference type="EMBL" id="KAG5452707.1"/>
    </source>
</evidence>
<protein>
    <submittedName>
        <fullName evidence="1">Uncharacterized protein</fullName>
    </submittedName>
</protein>
<reference evidence="1 2" key="1">
    <citation type="journal article" date="2018" name="Biotechnol. Adv.">
        <title>Improved genomic resources and new bioinformatic workflow for the carcinogenic parasite Clonorchis sinensis: Biotechnological implications.</title>
        <authorList>
            <person name="Wang D."/>
            <person name="Korhonen P.K."/>
            <person name="Gasser R.B."/>
            <person name="Young N.D."/>
        </authorList>
    </citation>
    <scope>NUCLEOTIDE SEQUENCE [LARGE SCALE GENOMIC DNA]</scope>
    <source>
        <strain evidence="1">Cs-k2</strain>
    </source>
</reference>
<comment type="caution">
    <text evidence="1">The sequence shown here is derived from an EMBL/GenBank/DDBJ whole genome shotgun (WGS) entry which is preliminary data.</text>
</comment>
<keyword evidence="2" id="KW-1185">Reference proteome</keyword>
<sequence length="160" mass="17215">MNLQACTHHGVVGIKLCVSEETAVLTCSSSPVADGHTIQPDPQLVCSICAVHGCTAGILSARPHLDRRTIRVLNQSFWLKSLTAKQQFGEKRKCISTEQVAPLDELATSATVTQTVSLMDGRKAVGGGLELRLRQRSCGSVTTHEVAENSSTAHDRFHPI</sequence>
<reference evidence="1 2" key="2">
    <citation type="journal article" date="2021" name="Genomics">
        <title>High-quality reference genome for Clonorchis sinensis.</title>
        <authorList>
            <person name="Young N.D."/>
            <person name="Stroehlein A.J."/>
            <person name="Kinkar L."/>
            <person name="Wang T."/>
            <person name="Sohn W.M."/>
            <person name="Chang B.C.H."/>
            <person name="Kaur P."/>
            <person name="Weisz D."/>
            <person name="Dudchenko O."/>
            <person name="Aiden E.L."/>
            <person name="Korhonen P.K."/>
            <person name="Gasser R.B."/>
        </authorList>
    </citation>
    <scope>NUCLEOTIDE SEQUENCE [LARGE SCALE GENOMIC DNA]</scope>
    <source>
        <strain evidence="1">Cs-k2</strain>
    </source>
</reference>
<dbReference type="InParanoid" id="A0A419QA38"/>